<dbReference type="PANTHER" id="PTHR40051:SF1">
    <property type="entry name" value="YOLD-LIKE FAMILY PROTEIN"/>
    <property type="match status" value="1"/>
</dbReference>
<evidence type="ECO:0000313" key="1">
    <source>
        <dbReference type="EMBL" id="KKZ94577.1"/>
    </source>
</evidence>
<comment type="caution">
    <text evidence="1">The sequence shown here is derived from an EMBL/GenBank/DDBJ whole genome shotgun (WGS) entry which is preliminary data.</text>
</comment>
<dbReference type="Proteomes" id="UP000035350">
    <property type="component" value="Unassembled WGS sequence"/>
</dbReference>
<protein>
    <recommendedName>
        <fullName evidence="3">3-oxoacyl-ACP synthase</fullName>
    </recommendedName>
</protein>
<reference evidence="1 2" key="1">
    <citation type="journal article" date="2015" name="Genome Announc.">
        <title>Next-Generation Whole-Genome Sequencing of Eight Strains of Bacillus cereus, Isolated from Food.</title>
        <authorList>
            <person name="Krawczyk A.O."/>
            <person name="de Jong A."/>
            <person name="Eijlander R.T."/>
            <person name="Berendsen E.M."/>
            <person name="Holsappel S."/>
            <person name="Wells-Bennik M.H."/>
            <person name="Kuipers O.P."/>
        </authorList>
    </citation>
    <scope>NUCLEOTIDE SEQUENCE [LARGE SCALE GENOMIC DNA]</scope>
    <source>
        <strain evidence="1 2">B4147</strain>
    </source>
</reference>
<dbReference type="PANTHER" id="PTHR40051">
    <property type="entry name" value="IG HYPOTHETICAL 15966"/>
    <property type="match status" value="1"/>
</dbReference>
<reference evidence="2" key="2">
    <citation type="submission" date="2015-04" db="EMBL/GenBank/DDBJ databases">
        <title>Draft Genome Sequences of Eight Spore-Forming Food Isolates of Bacillus cereus Genome sequencing.</title>
        <authorList>
            <person name="Krawcyk A.O."/>
            <person name="de Jong A."/>
            <person name="Eijlander R.T."/>
            <person name="Berendsen E.M."/>
            <person name="Holsappel S."/>
            <person name="Wells-Bennik M."/>
            <person name="Kuipers O.P."/>
        </authorList>
    </citation>
    <scope>NUCLEOTIDE SEQUENCE [LARGE SCALE GENOMIC DNA]</scope>
    <source>
        <strain evidence="2">B4147</strain>
    </source>
</reference>
<accession>A0A0G8C459</accession>
<name>A0A0G8C459_9BACI</name>
<dbReference type="PATRIC" id="fig|1396.433.peg.2996"/>
<evidence type="ECO:0000313" key="2">
    <source>
        <dbReference type="Proteomes" id="UP000035350"/>
    </source>
</evidence>
<organism evidence="1 2">
    <name type="scientific">Bacillus wiedmannii</name>
    <dbReference type="NCBI Taxonomy" id="1890302"/>
    <lineage>
        <taxon>Bacteria</taxon>
        <taxon>Bacillati</taxon>
        <taxon>Bacillota</taxon>
        <taxon>Bacilli</taxon>
        <taxon>Bacillales</taxon>
        <taxon>Bacillaceae</taxon>
        <taxon>Bacillus</taxon>
        <taxon>Bacillus cereus group</taxon>
    </lineage>
</organism>
<dbReference type="Pfam" id="PF08863">
    <property type="entry name" value="YolD"/>
    <property type="match status" value="1"/>
</dbReference>
<dbReference type="AlphaFoldDB" id="A0A0G8C459"/>
<dbReference type="InterPro" id="IPR014962">
    <property type="entry name" value="YolD"/>
</dbReference>
<dbReference type="EMBL" id="LCYN01000025">
    <property type="protein sequence ID" value="KKZ94577.1"/>
    <property type="molecule type" value="Genomic_DNA"/>
</dbReference>
<proteinExistence type="predicted"/>
<evidence type="ECO:0008006" key="3">
    <source>
        <dbReference type="Google" id="ProtNLM"/>
    </source>
</evidence>
<gene>
    <name evidence="1" type="ORF">B4147_5909</name>
</gene>
<sequence>MNNANMPKGRGMVKWTPFAAMTEQFDGIREIIKEKNKVARPILTSEEKELIENMLLCSLLSEEEVLITYYEDGYLLTNYMNVTDIDPLNCSILCTDAFYNRINLKFMDIIDVKLKNSMLSINVKCDDCAPPLKLMNTKLRI</sequence>